<reference evidence="5 6" key="1">
    <citation type="submission" date="2020-10" db="EMBL/GenBank/DDBJ databases">
        <authorList>
            <person name="Castelo-Branco R."/>
            <person name="Eusebio N."/>
            <person name="Adriana R."/>
            <person name="Vieira A."/>
            <person name="Brugerolle De Fraissinette N."/>
            <person name="Rezende De Castro R."/>
            <person name="Schneider M.P."/>
            <person name="Vasconcelos V."/>
            <person name="Leao P.N."/>
        </authorList>
    </citation>
    <scope>NUCLEOTIDE SEQUENCE [LARGE SCALE GENOMIC DNA]</scope>
    <source>
        <strain evidence="5 6">LEGE 06226</strain>
    </source>
</reference>
<dbReference type="PANTHER" id="PTHR47635:SF2">
    <property type="entry name" value="LAMG-LIKE JELLYROLL FOLD DOMAIN-CONTAINING PROTEIN"/>
    <property type="match status" value="1"/>
</dbReference>
<dbReference type="SUPFAM" id="SSF50370">
    <property type="entry name" value="Ricin B-like lectins"/>
    <property type="match status" value="1"/>
</dbReference>
<comment type="caution">
    <text evidence="5">The sequence shown here is derived from an EMBL/GenBank/DDBJ whole genome shotgun (WGS) entry which is preliminary data.</text>
</comment>
<dbReference type="Gene3D" id="2.60.120.200">
    <property type="match status" value="2"/>
</dbReference>
<dbReference type="SMART" id="SM00458">
    <property type="entry name" value="RICIN"/>
    <property type="match status" value="1"/>
</dbReference>
<dbReference type="InterPro" id="IPR006558">
    <property type="entry name" value="LamG-like"/>
</dbReference>
<proteinExistence type="predicted"/>
<evidence type="ECO:0000256" key="1">
    <source>
        <dbReference type="ARBA" id="ARBA00022729"/>
    </source>
</evidence>
<dbReference type="Pfam" id="PF13385">
    <property type="entry name" value="Laminin_G_3"/>
    <property type="match status" value="2"/>
</dbReference>
<dbReference type="PANTHER" id="PTHR47635">
    <property type="entry name" value="CUB DOMAIN-CONTAINING PROTEIN"/>
    <property type="match status" value="1"/>
</dbReference>
<dbReference type="RefSeq" id="WP_193867537.1">
    <property type="nucleotide sequence ID" value="NZ_JADEWU010000001.1"/>
</dbReference>
<evidence type="ECO:0000256" key="2">
    <source>
        <dbReference type="ARBA" id="ARBA00023157"/>
    </source>
</evidence>
<gene>
    <name evidence="5" type="ORF">IQ236_00945</name>
</gene>
<dbReference type="InterPro" id="IPR013320">
    <property type="entry name" value="ConA-like_dom_sf"/>
</dbReference>
<dbReference type="SUPFAM" id="SSF49899">
    <property type="entry name" value="Concanavalin A-like lectins/glucanases"/>
    <property type="match status" value="2"/>
</dbReference>
<dbReference type="SMART" id="SM00560">
    <property type="entry name" value="LamGL"/>
    <property type="match status" value="2"/>
</dbReference>
<evidence type="ECO:0000313" key="5">
    <source>
        <dbReference type="EMBL" id="MBE9141788.1"/>
    </source>
</evidence>
<evidence type="ECO:0008006" key="7">
    <source>
        <dbReference type="Google" id="ProtNLM"/>
    </source>
</evidence>
<name>A0ABR9U5S3_9CYAN</name>
<dbReference type="EMBL" id="JADEWU010000001">
    <property type="protein sequence ID" value="MBE9141788.1"/>
    <property type="molecule type" value="Genomic_DNA"/>
</dbReference>
<keyword evidence="2" id="KW-1015">Disulfide bond</keyword>
<evidence type="ECO:0000259" key="3">
    <source>
        <dbReference type="SMART" id="SM00458"/>
    </source>
</evidence>
<accession>A0ABR9U5S3</accession>
<dbReference type="Gene3D" id="2.80.10.50">
    <property type="match status" value="1"/>
</dbReference>
<organism evidence="5 6">
    <name type="scientific">Planktothrix mougeotii LEGE 06226</name>
    <dbReference type="NCBI Taxonomy" id="1828728"/>
    <lineage>
        <taxon>Bacteria</taxon>
        <taxon>Bacillati</taxon>
        <taxon>Cyanobacteriota</taxon>
        <taxon>Cyanophyceae</taxon>
        <taxon>Oscillatoriophycideae</taxon>
        <taxon>Oscillatoriales</taxon>
        <taxon>Microcoleaceae</taxon>
        <taxon>Planktothrix</taxon>
    </lineage>
</organism>
<evidence type="ECO:0000313" key="6">
    <source>
        <dbReference type="Proteomes" id="UP000640725"/>
    </source>
</evidence>
<dbReference type="InterPro" id="IPR035992">
    <property type="entry name" value="Ricin_B-like_lectins"/>
</dbReference>
<dbReference type="PROSITE" id="PS50231">
    <property type="entry name" value="RICIN_B_LECTIN"/>
    <property type="match status" value="1"/>
</dbReference>
<evidence type="ECO:0000259" key="4">
    <source>
        <dbReference type="SMART" id="SM00560"/>
    </source>
</evidence>
<feature type="domain" description="Ricin B lectin" evidence="3">
    <location>
        <begin position="445"/>
        <end position="572"/>
    </location>
</feature>
<feature type="domain" description="LamG-like jellyroll fold" evidence="4">
    <location>
        <begin position="252"/>
        <end position="386"/>
    </location>
</feature>
<dbReference type="Proteomes" id="UP000640725">
    <property type="component" value="Unassembled WGS sequence"/>
</dbReference>
<keyword evidence="6" id="KW-1185">Reference proteome</keyword>
<feature type="domain" description="LamG-like jellyroll fold" evidence="4">
    <location>
        <begin position="27"/>
        <end position="160"/>
    </location>
</feature>
<dbReference type="InterPro" id="IPR000772">
    <property type="entry name" value="Ricin_B_lectin"/>
</dbReference>
<dbReference type="Pfam" id="PF00652">
    <property type="entry name" value="Ricin_B_lectin"/>
    <property type="match status" value="1"/>
</dbReference>
<sequence length="574" mass="63590">MNNQYVLSFDGKDDYVSIPTMNVDYSQGLTVEAWVLYHSFQVNSRVIDFGNGKDNNNIVFENLLTTRKLILVVAHNSVQQFIESEEVLETGVWIHVAATIDQSGNATLYKNGQVVKTGRVHLPLNVNRTTNYIAKSNWGESVFHGCMTELRVWNIARSAAEIQASKNSRLNGDEKGLVQYWPLNEISGDTVVNLTSNGHDGTVYGATLVEAKPQLQLQPATPKPIENLESVLKFDSPDDYVSIPAMNVDYSQGFTVEAWVLYHSFQVNSRVIDFGIGHTNNNIVFHNRPTPKNLSLVVITNNDVEYPLNSEEILETGVWIHVAATIDKSGNATLYKNGQVVKTGPVHLPLNVNRTTNYIAKSNWGESFFHGCMTELRVWNIARSAAEIQTYKNSRLNGDEKGLVQYWPLNEISGDTVVNLTSNSHHGTVHGAILVSAKPQLQLTRKTFLIKSKLNGLAVVGTPNNPATTGAVDSQNPIQRWTITADGVIKNEAGFVLDYQYYNHPLYYIVMANRIQGTQGSPSQQWRIENGVIKNKQKADLVLDIAGCNPAPNTEILAAPGMGGLNQQWEIVSV</sequence>
<keyword evidence="1" id="KW-0732">Signal</keyword>
<protein>
    <recommendedName>
        <fullName evidence="7">Ricin B lectin domain-containing protein</fullName>
    </recommendedName>
</protein>